<evidence type="ECO:0000313" key="3">
    <source>
        <dbReference type="Proteomes" id="UP000190092"/>
    </source>
</evidence>
<keyword evidence="1" id="KW-0472">Membrane</keyword>
<dbReference type="EMBL" id="FUWJ01000009">
    <property type="protein sequence ID" value="SKA30304.1"/>
    <property type="molecule type" value="Genomic_DNA"/>
</dbReference>
<dbReference type="Proteomes" id="UP000190092">
    <property type="component" value="Unassembled WGS sequence"/>
</dbReference>
<gene>
    <name evidence="2" type="ORF">SAMN02745126_04935</name>
</gene>
<organism evidence="2 3">
    <name type="scientific">Enhydrobacter aerosaccus</name>
    <dbReference type="NCBI Taxonomy" id="225324"/>
    <lineage>
        <taxon>Bacteria</taxon>
        <taxon>Pseudomonadati</taxon>
        <taxon>Pseudomonadota</taxon>
        <taxon>Alphaproteobacteria</taxon>
        <taxon>Hyphomicrobiales</taxon>
        <taxon>Enhydrobacter</taxon>
    </lineage>
</organism>
<keyword evidence="1" id="KW-0812">Transmembrane</keyword>
<evidence type="ECO:0000313" key="2">
    <source>
        <dbReference type="EMBL" id="SKA30304.1"/>
    </source>
</evidence>
<dbReference type="STRING" id="225324.SAMN02745126_04935"/>
<evidence type="ECO:0008006" key="4">
    <source>
        <dbReference type="Google" id="ProtNLM"/>
    </source>
</evidence>
<keyword evidence="3" id="KW-1185">Reference proteome</keyword>
<proteinExistence type="predicted"/>
<sequence>MSSQATLESVGYLLWAAGFLALTIGLAVATASYRRMVHRQDR</sequence>
<feature type="transmembrane region" description="Helical" evidence="1">
    <location>
        <begin position="12"/>
        <end position="33"/>
    </location>
</feature>
<protein>
    <recommendedName>
        <fullName evidence="4">Heme exporter protein D</fullName>
    </recommendedName>
</protein>
<accession>A0A1T4SPU6</accession>
<dbReference type="RefSeq" id="WP_269435122.1">
    <property type="nucleotide sequence ID" value="NZ_FUWJ01000009.1"/>
</dbReference>
<keyword evidence="1" id="KW-1133">Transmembrane helix</keyword>
<name>A0A1T4SPU6_9HYPH</name>
<dbReference type="AlphaFoldDB" id="A0A1T4SPU6"/>
<evidence type="ECO:0000256" key="1">
    <source>
        <dbReference type="SAM" id="Phobius"/>
    </source>
</evidence>
<reference evidence="3" key="1">
    <citation type="submission" date="2017-02" db="EMBL/GenBank/DDBJ databases">
        <authorList>
            <person name="Varghese N."/>
            <person name="Submissions S."/>
        </authorList>
    </citation>
    <scope>NUCLEOTIDE SEQUENCE [LARGE SCALE GENOMIC DNA]</scope>
    <source>
        <strain evidence="3">ATCC 27094</strain>
    </source>
</reference>